<dbReference type="Proteomes" id="UP000799772">
    <property type="component" value="Unassembled WGS sequence"/>
</dbReference>
<name>A0A9P4M5K2_9PEZI</name>
<dbReference type="InterPro" id="IPR001077">
    <property type="entry name" value="COMT_C"/>
</dbReference>
<dbReference type="EMBL" id="ML978127">
    <property type="protein sequence ID" value="KAF2098173.1"/>
    <property type="molecule type" value="Genomic_DNA"/>
</dbReference>
<dbReference type="PANTHER" id="PTHR43712">
    <property type="entry name" value="PUTATIVE (AFU_ORTHOLOGUE AFUA_4G14580)-RELATED"/>
    <property type="match status" value="1"/>
</dbReference>
<dbReference type="AlphaFoldDB" id="A0A9P4M5K2"/>
<dbReference type="Pfam" id="PF00891">
    <property type="entry name" value="Methyltransf_2"/>
    <property type="match status" value="1"/>
</dbReference>
<organism evidence="5 6">
    <name type="scientific">Rhizodiscina lignyota</name>
    <dbReference type="NCBI Taxonomy" id="1504668"/>
    <lineage>
        <taxon>Eukaryota</taxon>
        <taxon>Fungi</taxon>
        <taxon>Dikarya</taxon>
        <taxon>Ascomycota</taxon>
        <taxon>Pezizomycotina</taxon>
        <taxon>Dothideomycetes</taxon>
        <taxon>Pleosporomycetidae</taxon>
        <taxon>Aulographales</taxon>
        <taxon>Rhizodiscinaceae</taxon>
        <taxon>Rhizodiscina</taxon>
    </lineage>
</organism>
<evidence type="ECO:0000313" key="5">
    <source>
        <dbReference type="EMBL" id="KAF2098173.1"/>
    </source>
</evidence>
<dbReference type="PROSITE" id="PS51683">
    <property type="entry name" value="SAM_OMT_II"/>
    <property type="match status" value="1"/>
</dbReference>
<feature type="domain" description="O-methyltransferase C-terminal" evidence="4">
    <location>
        <begin position="242"/>
        <end position="384"/>
    </location>
</feature>
<dbReference type="GO" id="GO:0032259">
    <property type="term" value="P:methylation"/>
    <property type="evidence" value="ECO:0007669"/>
    <property type="project" value="UniProtKB-KW"/>
</dbReference>
<sequence length="405" mass="45417">MDPGVRTSTAVDSGDVFDSLLTQLKALDSVENLRHAVGPEKRQELMLQCQKVFASLEAPFELTQRVTYSPFLLIATRTAQGYGILSRLARARSSGVPCRISELATHTQIEEGVLISLLDYLCSQFICEEVAPEEYVGTATADMLNAPAMEVPFQNFQDIILPGGWIGFYRSLAPDESRSGWQIGRNTQSTFYEWLDDPSHAVDSQKFHRFMEVQFKGIPSWLDDIDFISMYAKGAKANDVVFVDVGGGNGQESGKLRVKVPNLVGKVVVQDLPGPLNRAPEISGVEKMEYDYTGEQTIKGARIYYFRQIFHNNSDKDCIAILNNHRPAMASESVILIDEKVVPDDDKSSQMYTSALSLSMWALFRGLERKRRQWLKLLDQAGFEARDIRKYTDFGDCIITAVPKE</sequence>
<dbReference type="Gene3D" id="1.10.10.10">
    <property type="entry name" value="Winged helix-like DNA-binding domain superfamily/Winged helix DNA-binding domain"/>
    <property type="match status" value="1"/>
</dbReference>
<gene>
    <name evidence="5" type="ORF">NA57DRAFT_76967</name>
</gene>
<protein>
    <submittedName>
        <fullName evidence="5">S-adenosyl-L-methionine-dependent methyltransferase</fullName>
    </submittedName>
</protein>
<dbReference type="InterPro" id="IPR036388">
    <property type="entry name" value="WH-like_DNA-bd_sf"/>
</dbReference>
<evidence type="ECO:0000259" key="4">
    <source>
        <dbReference type="Pfam" id="PF00891"/>
    </source>
</evidence>
<accession>A0A9P4M5K2</accession>
<keyword evidence="6" id="KW-1185">Reference proteome</keyword>
<dbReference type="GO" id="GO:0008171">
    <property type="term" value="F:O-methyltransferase activity"/>
    <property type="evidence" value="ECO:0007669"/>
    <property type="project" value="InterPro"/>
</dbReference>
<keyword evidence="2" id="KW-0808">Transferase</keyword>
<keyword evidence="3" id="KW-0949">S-adenosyl-L-methionine</keyword>
<dbReference type="Gene3D" id="3.40.50.150">
    <property type="entry name" value="Vaccinia Virus protein VP39"/>
    <property type="match status" value="1"/>
</dbReference>
<proteinExistence type="predicted"/>
<dbReference type="InterPro" id="IPR016461">
    <property type="entry name" value="COMT-like"/>
</dbReference>
<dbReference type="OrthoDB" id="2410195at2759"/>
<evidence type="ECO:0000256" key="2">
    <source>
        <dbReference type="ARBA" id="ARBA00022679"/>
    </source>
</evidence>
<dbReference type="InterPro" id="IPR029063">
    <property type="entry name" value="SAM-dependent_MTases_sf"/>
</dbReference>
<dbReference type="PANTHER" id="PTHR43712:SF2">
    <property type="entry name" value="O-METHYLTRANSFERASE CICE"/>
    <property type="match status" value="1"/>
</dbReference>
<evidence type="ECO:0000313" key="6">
    <source>
        <dbReference type="Proteomes" id="UP000799772"/>
    </source>
</evidence>
<comment type="caution">
    <text evidence="5">The sequence shown here is derived from an EMBL/GenBank/DDBJ whole genome shotgun (WGS) entry which is preliminary data.</text>
</comment>
<evidence type="ECO:0000256" key="1">
    <source>
        <dbReference type="ARBA" id="ARBA00022603"/>
    </source>
</evidence>
<reference evidence="5" key="1">
    <citation type="journal article" date="2020" name="Stud. Mycol.">
        <title>101 Dothideomycetes genomes: a test case for predicting lifestyles and emergence of pathogens.</title>
        <authorList>
            <person name="Haridas S."/>
            <person name="Albert R."/>
            <person name="Binder M."/>
            <person name="Bloem J."/>
            <person name="Labutti K."/>
            <person name="Salamov A."/>
            <person name="Andreopoulos B."/>
            <person name="Baker S."/>
            <person name="Barry K."/>
            <person name="Bills G."/>
            <person name="Bluhm B."/>
            <person name="Cannon C."/>
            <person name="Castanera R."/>
            <person name="Culley D."/>
            <person name="Daum C."/>
            <person name="Ezra D."/>
            <person name="Gonzalez J."/>
            <person name="Henrissat B."/>
            <person name="Kuo A."/>
            <person name="Liang C."/>
            <person name="Lipzen A."/>
            <person name="Lutzoni F."/>
            <person name="Magnuson J."/>
            <person name="Mondo S."/>
            <person name="Nolan M."/>
            <person name="Ohm R."/>
            <person name="Pangilinan J."/>
            <person name="Park H.-J."/>
            <person name="Ramirez L."/>
            <person name="Alfaro M."/>
            <person name="Sun H."/>
            <person name="Tritt A."/>
            <person name="Yoshinaga Y."/>
            <person name="Zwiers L.-H."/>
            <person name="Turgeon B."/>
            <person name="Goodwin S."/>
            <person name="Spatafora J."/>
            <person name="Crous P."/>
            <person name="Grigoriev I."/>
        </authorList>
    </citation>
    <scope>NUCLEOTIDE SEQUENCE</scope>
    <source>
        <strain evidence="5">CBS 133067</strain>
    </source>
</reference>
<evidence type="ECO:0000256" key="3">
    <source>
        <dbReference type="ARBA" id="ARBA00022691"/>
    </source>
</evidence>
<dbReference type="SUPFAM" id="SSF53335">
    <property type="entry name" value="S-adenosyl-L-methionine-dependent methyltransferases"/>
    <property type="match status" value="1"/>
</dbReference>
<keyword evidence="1 5" id="KW-0489">Methyltransferase</keyword>